<evidence type="ECO:0000256" key="1">
    <source>
        <dbReference type="SAM" id="MobiDB-lite"/>
    </source>
</evidence>
<gene>
    <name evidence="2" type="ORF">PIB30_028589</name>
</gene>
<feature type="region of interest" description="Disordered" evidence="1">
    <location>
        <begin position="41"/>
        <end position="70"/>
    </location>
</feature>
<comment type="caution">
    <text evidence="2">The sequence shown here is derived from an EMBL/GenBank/DDBJ whole genome shotgun (WGS) entry which is preliminary data.</text>
</comment>
<proteinExistence type="predicted"/>
<name>A0ABU6W938_9FABA</name>
<dbReference type="Proteomes" id="UP001341840">
    <property type="component" value="Unassembled WGS sequence"/>
</dbReference>
<evidence type="ECO:0000313" key="3">
    <source>
        <dbReference type="Proteomes" id="UP001341840"/>
    </source>
</evidence>
<reference evidence="2 3" key="1">
    <citation type="journal article" date="2023" name="Plants (Basel)">
        <title>Bridging the Gap: Combining Genomics and Transcriptomics Approaches to Understand Stylosanthes scabra, an Orphan Legume from the Brazilian Caatinga.</title>
        <authorList>
            <person name="Ferreira-Neto J.R.C."/>
            <person name="da Silva M.D."/>
            <person name="Binneck E."/>
            <person name="de Melo N.F."/>
            <person name="da Silva R.H."/>
            <person name="de Melo A.L.T.M."/>
            <person name="Pandolfi V."/>
            <person name="Bustamante F.O."/>
            <person name="Brasileiro-Vidal A.C."/>
            <person name="Benko-Iseppon A.M."/>
        </authorList>
    </citation>
    <scope>NUCLEOTIDE SEQUENCE [LARGE SCALE GENOMIC DNA]</scope>
    <source>
        <tissue evidence="2">Leaves</tissue>
    </source>
</reference>
<protein>
    <submittedName>
        <fullName evidence="2">Uncharacterized protein</fullName>
    </submittedName>
</protein>
<evidence type="ECO:0000313" key="2">
    <source>
        <dbReference type="EMBL" id="MED6182460.1"/>
    </source>
</evidence>
<organism evidence="2 3">
    <name type="scientific">Stylosanthes scabra</name>
    <dbReference type="NCBI Taxonomy" id="79078"/>
    <lineage>
        <taxon>Eukaryota</taxon>
        <taxon>Viridiplantae</taxon>
        <taxon>Streptophyta</taxon>
        <taxon>Embryophyta</taxon>
        <taxon>Tracheophyta</taxon>
        <taxon>Spermatophyta</taxon>
        <taxon>Magnoliopsida</taxon>
        <taxon>eudicotyledons</taxon>
        <taxon>Gunneridae</taxon>
        <taxon>Pentapetalae</taxon>
        <taxon>rosids</taxon>
        <taxon>fabids</taxon>
        <taxon>Fabales</taxon>
        <taxon>Fabaceae</taxon>
        <taxon>Papilionoideae</taxon>
        <taxon>50 kb inversion clade</taxon>
        <taxon>dalbergioids sensu lato</taxon>
        <taxon>Dalbergieae</taxon>
        <taxon>Pterocarpus clade</taxon>
        <taxon>Stylosanthes</taxon>
    </lineage>
</organism>
<sequence>MNSRITPNDSVRKCTKLQGCVHTTAVYTPCPARDSLKVAHGNTGHYPESEQSFAEKSLGAPGGPPERTLRRSTSAKYLRLGNEKVYFWPKLQCCRSAWTLESIIHAGGLLALATLGSRLESFGSIVGSSSLVPSVGPGLLFCDGGLVSDT</sequence>
<dbReference type="EMBL" id="JASCZI010181356">
    <property type="protein sequence ID" value="MED6182460.1"/>
    <property type="molecule type" value="Genomic_DNA"/>
</dbReference>
<accession>A0ABU6W938</accession>
<keyword evidence="3" id="KW-1185">Reference proteome</keyword>